<name>A0A8S1F506_9PELO</name>
<feature type="site" description="Transition state stabilizer" evidence="10">
    <location>
        <position position="407"/>
    </location>
</feature>
<dbReference type="InterPro" id="IPR004274">
    <property type="entry name" value="FCP1_dom"/>
</dbReference>
<feature type="region of interest" description="Disordered" evidence="11">
    <location>
        <begin position="160"/>
        <end position="191"/>
    </location>
</feature>
<comment type="caution">
    <text evidence="13">The sequence shown here is derived from an EMBL/GenBank/DDBJ whole genome shotgun (WGS) entry which is preliminary data.</text>
</comment>
<dbReference type="PANTHER" id="PTHR12210">
    <property type="entry name" value="DULLARD PROTEIN PHOSPHATASE"/>
    <property type="match status" value="1"/>
</dbReference>
<accession>A0A8S1F506</accession>
<keyword evidence="14" id="KW-1185">Reference proteome</keyword>
<dbReference type="InterPro" id="IPR011948">
    <property type="entry name" value="Dullard_phosphatase"/>
</dbReference>
<dbReference type="EMBL" id="CADEPM010000011">
    <property type="protein sequence ID" value="CAB3410889.1"/>
    <property type="molecule type" value="Genomic_DNA"/>
</dbReference>
<dbReference type="SFLD" id="SFLDS00003">
    <property type="entry name" value="Haloacid_Dehalogenase"/>
    <property type="match status" value="1"/>
</dbReference>
<dbReference type="InterPro" id="IPR036412">
    <property type="entry name" value="HAD-like_sf"/>
</dbReference>
<protein>
    <recommendedName>
        <fullName evidence="2">protein-serine/threonine phosphatase</fullName>
        <ecNumber evidence="2">3.1.3.16</ecNumber>
    </recommendedName>
</protein>
<dbReference type="SMART" id="SM00577">
    <property type="entry name" value="CPDc"/>
    <property type="match status" value="1"/>
</dbReference>
<evidence type="ECO:0000256" key="8">
    <source>
        <dbReference type="ARBA" id="ARBA00048336"/>
    </source>
</evidence>
<evidence type="ECO:0000256" key="11">
    <source>
        <dbReference type="SAM" id="MobiDB-lite"/>
    </source>
</evidence>
<evidence type="ECO:0000256" key="7">
    <source>
        <dbReference type="ARBA" id="ARBA00047761"/>
    </source>
</evidence>
<feature type="active site" description="Proton donor" evidence="9">
    <location>
        <position position="315"/>
    </location>
</feature>
<evidence type="ECO:0000313" key="14">
    <source>
        <dbReference type="Proteomes" id="UP000494206"/>
    </source>
</evidence>
<proteinExistence type="predicted"/>
<evidence type="ECO:0000256" key="10">
    <source>
        <dbReference type="PIRSR" id="PIRSR640078-3"/>
    </source>
</evidence>
<comment type="cofactor">
    <cofactor evidence="1">
        <name>Mg(2+)</name>
        <dbReference type="ChEBI" id="CHEBI:18420"/>
    </cofactor>
</comment>
<reference evidence="13 14" key="1">
    <citation type="submission" date="2020-04" db="EMBL/GenBank/DDBJ databases">
        <authorList>
            <person name="Laetsch R D."/>
            <person name="Stevens L."/>
            <person name="Kumar S."/>
            <person name="Blaxter L. M."/>
        </authorList>
    </citation>
    <scope>NUCLEOTIDE SEQUENCE [LARGE SCALE GENOMIC DNA]</scope>
</reference>
<dbReference type="EC" id="3.1.3.16" evidence="2"/>
<evidence type="ECO:0000256" key="2">
    <source>
        <dbReference type="ARBA" id="ARBA00013081"/>
    </source>
</evidence>
<comment type="catalytic activity">
    <reaction evidence="8">
        <text>O-phospho-L-threonyl-[protein] + H2O = L-threonyl-[protein] + phosphate</text>
        <dbReference type="Rhea" id="RHEA:47004"/>
        <dbReference type="Rhea" id="RHEA-COMP:11060"/>
        <dbReference type="Rhea" id="RHEA-COMP:11605"/>
        <dbReference type="ChEBI" id="CHEBI:15377"/>
        <dbReference type="ChEBI" id="CHEBI:30013"/>
        <dbReference type="ChEBI" id="CHEBI:43474"/>
        <dbReference type="ChEBI" id="CHEBI:61977"/>
        <dbReference type="EC" id="3.1.3.16"/>
    </reaction>
</comment>
<dbReference type="NCBIfam" id="TIGR02251">
    <property type="entry name" value="HIF-SF_euk"/>
    <property type="match status" value="1"/>
</dbReference>
<dbReference type="AlphaFoldDB" id="A0A8S1F506"/>
<evidence type="ECO:0000313" key="13">
    <source>
        <dbReference type="EMBL" id="CAB3410889.1"/>
    </source>
</evidence>
<dbReference type="InterPro" id="IPR040078">
    <property type="entry name" value="RNA_Pol_CTD_Phosphatase"/>
</dbReference>
<feature type="compositionally biased region" description="Low complexity" evidence="11">
    <location>
        <begin position="215"/>
        <end position="243"/>
    </location>
</feature>
<keyword evidence="6" id="KW-0904">Protein phosphatase</keyword>
<dbReference type="SUPFAM" id="SSF56784">
    <property type="entry name" value="HAD-like"/>
    <property type="match status" value="1"/>
</dbReference>
<feature type="domain" description="FCP1 homology" evidence="12">
    <location>
        <begin position="303"/>
        <end position="461"/>
    </location>
</feature>
<evidence type="ECO:0000259" key="12">
    <source>
        <dbReference type="PROSITE" id="PS50969"/>
    </source>
</evidence>
<dbReference type="Gene3D" id="3.40.50.1000">
    <property type="entry name" value="HAD superfamily/HAD-like"/>
    <property type="match status" value="1"/>
</dbReference>
<evidence type="ECO:0000256" key="1">
    <source>
        <dbReference type="ARBA" id="ARBA00001946"/>
    </source>
</evidence>
<feature type="site" description="Transition state stabilizer" evidence="10">
    <location>
        <position position="369"/>
    </location>
</feature>
<dbReference type="GO" id="GO:0008420">
    <property type="term" value="F:RNA polymerase II CTD heptapeptide repeat phosphatase activity"/>
    <property type="evidence" value="ECO:0007669"/>
    <property type="project" value="InterPro"/>
</dbReference>
<dbReference type="CDD" id="cd07521">
    <property type="entry name" value="HAD_FCP1-like"/>
    <property type="match status" value="1"/>
</dbReference>
<dbReference type="SFLD" id="SFLDG01124">
    <property type="entry name" value="C0.1:_RNA_Pol_CTD_Phosphatase"/>
    <property type="match status" value="1"/>
</dbReference>
<gene>
    <name evidence="13" type="ORF">CBOVIS_LOCUS12343</name>
</gene>
<sequence>MTYAESRPTAYSSASYTIAPPPRTPVGPSMDMNRKSKKGLDYWNKAEDEQSGITYYYSRHDMQLPNRMRTRPQPTSSRPPYINGAGPARFPTLPTQALSSILAPTPTKPIDVLSPTPPVGLYKNMPAMPRAKLAKIGGNNNNNAASPRKKTEANVVWGGSKKEKWDEDGIAGPSTALACSEKKPSSGRRKPRWSRCMQTLFCCVAPPREIEKIQSNNSRSTNNNNNSNESTSGLSNGTSTPTSKASPAIQLITQINKDGSVTGLPNTASVQNENGENGITYDKSFTDLNSIGEKPLLPPLRASDLKKKCLVIDLDETLVHSSFKPVKNPDFVIPVEIDGVEHQVYVLKRPYVDEFLARVGDLFECVLFTASLAKYADPVADLLDKKRVFRGRLFREACVFHKGNYVKDLSRLGRDLNHTLIIDNSPSSYAFHPENAVPVNTWFDDPADRELLDIIPTLEHINEYESVYDSLTTSRPEDGPPSDPLLFNSH</sequence>
<dbReference type="Proteomes" id="UP000494206">
    <property type="component" value="Unassembled WGS sequence"/>
</dbReference>
<dbReference type="GO" id="GO:0046872">
    <property type="term" value="F:metal ion binding"/>
    <property type="evidence" value="ECO:0007669"/>
    <property type="project" value="UniProtKB-KW"/>
</dbReference>
<feature type="region of interest" description="Disordered" evidence="11">
    <location>
        <begin position="1"/>
        <end position="34"/>
    </location>
</feature>
<evidence type="ECO:0000256" key="9">
    <source>
        <dbReference type="PIRSR" id="PIRSR640078-1"/>
    </source>
</evidence>
<dbReference type="PROSITE" id="PS50969">
    <property type="entry name" value="FCP1"/>
    <property type="match status" value="1"/>
</dbReference>
<feature type="region of interest" description="Disordered" evidence="11">
    <location>
        <begin position="213"/>
        <end position="245"/>
    </location>
</feature>
<evidence type="ECO:0000256" key="3">
    <source>
        <dbReference type="ARBA" id="ARBA00022723"/>
    </source>
</evidence>
<keyword evidence="3" id="KW-0479">Metal-binding</keyword>
<comment type="catalytic activity">
    <reaction evidence="7">
        <text>O-phospho-L-seryl-[protein] + H2O = L-seryl-[protein] + phosphate</text>
        <dbReference type="Rhea" id="RHEA:20629"/>
        <dbReference type="Rhea" id="RHEA-COMP:9863"/>
        <dbReference type="Rhea" id="RHEA-COMP:11604"/>
        <dbReference type="ChEBI" id="CHEBI:15377"/>
        <dbReference type="ChEBI" id="CHEBI:29999"/>
        <dbReference type="ChEBI" id="CHEBI:43474"/>
        <dbReference type="ChEBI" id="CHEBI:83421"/>
        <dbReference type="EC" id="3.1.3.16"/>
    </reaction>
</comment>
<evidence type="ECO:0000256" key="5">
    <source>
        <dbReference type="ARBA" id="ARBA00022842"/>
    </source>
</evidence>
<keyword evidence="5" id="KW-0460">Magnesium</keyword>
<evidence type="ECO:0000256" key="4">
    <source>
        <dbReference type="ARBA" id="ARBA00022801"/>
    </source>
</evidence>
<keyword evidence="4" id="KW-0378">Hydrolase</keyword>
<dbReference type="InterPro" id="IPR023214">
    <property type="entry name" value="HAD_sf"/>
</dbReference>
<evidence type="ECO:0000256" key="6">
    <source>
        <dbReference type="ARBA" id="ARBA00022912"/>
    </source>
</evidence>
<dbReference type="Pfam" id="PF03031">
    <property type="entry name" value="NIF"/>
    <property type="match status" value="1"/>
</dbReference>
<organism evidence="13 14">
    <name type="scientific">Caenorhabditis bovis</name>
    <dbReference type="NCBI Taxonomy" id="2654633"/>
    <lineage>
        <taxon>Eukaryota</taxon>
        <taxon>Metazoa</taxon>
        <taxon>Ecdysozoa</taxon>
        <taxon>Nematoda</taxon>
        <taxon>Chromadorea</taxon>
        <taxon>Rhabditida</taxon>
        <taxon>Rhabditina</taxon>
        <taxon>Rhabditomorpha</taxon>
        <taxon>Rhabditoidea</taxon>
        <taxon>Rhabditidae</taxon>
        <taxon>Peloderinae</taxon>
        <taxon>Caenorhabditis</taxon>
    </lineage>
</organism>
<dbReference type="FunFam" id="3.40.50.1000:FF:000192">
    <property type="entry name" value="CTD small phosphatase-like protein"/>
    <property type="match status" value="1"/>
</dbReference>
<feature type="active site" description="4-aspartylphosphate intermediate" evidence="9">
    <location>
        <position position="313"/>
    </location>
</feature>
<dbReference type="OrthoDB" id="277011at2759"/>
<dbReference type="InterPro" id="IPR050365">
    <property type="entry name" value="TIM50"/>
</dbReference>
<feature type="region of interest" description="Disordered" evidence="11">
    <location>
        <begin position="469"/>
        <end position="490"/>
    </location>
</feature>